<dbReference type="Pfam" id="PF03869">
    <property type="entry name" value="Arc"/>
    <property type="match status" value="1"/>
</dbReference>
<name>N8YI35_ACIBZ</name>
<evidence type="ECO:0000313" key="2">
    <source>
        <dbReference type="EMBL" id="ENV20944.1"/>
    </source>
</evidence>
<evidence type="ECO:0000259" key="1">
    <source>
        <dbReference type="Pfam" id="PF03869"/>
    </source>
</evidence>
<dbReference type="EMBL" id="APPK01000045">
    <property type="protein sequence ID" value="ENV20944.1"/>
    <property type="molecule type" value="Genomic_DNA"/>
</dbReference>
<protein>
    <recommendedName>
        <fullName evidence="1">Arc-like DNA binding domain-containing protein</fullName>
    </recommendedName>
</protein>
<dbReference type="InterPro" id="IPR010985">
    <property type="entry name" value="Ribbon_hlx_hlx"/>
</dbReference>
<feature type="domain" description="Arc-like DNA binding" evidence="1">
    <location>
        <begin position="6"/>
        <end position="52"/>
    </location>
</feature>
<sequence length="149" mass="16887">MVIDMSREDPQLKIRLPIELKDKITESASNLGRSINADVIARLESSFENQGKTSDQEVILLKERLNDVTGLLDSMRGLFSAIAVGKEKEFFAIMELRHPKAFEEARKNKNDASEEMSKTADDFLEKLKKTVLAENNTSDKPITKSDNEW</sequence>
<accession>N8YI35</accession>
<dbReference type="GO" id="GO:0006355">
    <property type="term" value="P:regulation of DNA-templated transcription"/>
    <property type="evidence" value="ECO:0007669"/>
    <property type="project" value="InterPro"/>
</dbReference>
<dbReference type="GO" id="GO:0003677">
    <property type="term" value="F:DNA binding"/>
    <property type="evidence" value="ECO:0007669"/>
    <property type="project" value="InterPro"/>
</dbReference>
<evidence type="ECO:0000313" key="3">
    <source>
        <dbReference type="Proteomes" id="UP000013270"/>
    </source>
</evidence>
<dbReference type="HOGENOM" id="CLU_128804_0_0_6"/>
<reference evidence="2 3" key="1">
    <citation type="submission" date="2013-02" db="EMBL/GenBank/DDBJ databases">
        <title>The Genome Sequence of Acinetobacter bereziniae NIPH 3.</title>
        <authorList>
            <consortium name="The Broad Institute Genome Sequencing Platform"/>
            <consortium name="The Broad Institute Genome Sequencing Center for Infectious Disease"/>
            <person name="Cerqueira G."/>
            <person name="Feldgarden M."/>
            <person name="Courvalin P."/>
            <person name="Perichon B."/>
            <person name="Grillot-Courvalin C."/>
            <person name="Clermont D."/>
            <person name="Rocha E."/>
            <person name="Yoon E.-J."/>
            <person name="Nemec A."/>
            <person name="Walker B."/>
            <person name="Young S.K."/>
            <person name="Zeng Q."/>
            <person name="Gargeya S."/>
            <person name="Fitzgerald M."/>
            <person name="Haas B."/>
            <person name="Abouelleil A."/>
            <person name="Alvarado L."/>
            <person name="Arachchi H.M."/>
            <person name="Berlin A.M."/>
            <person name="Chapman S.B."/>
            <person name="Dewar J."/>
            <person name="Goldberg J."/>
            <person name="Griggs A."/>
            <person name="Gujja S."/>
            <person name="Hansen M."/>
            <person name="Howarth C."/>
            <person name="Imamovic A."/>
            <person name="Larimer J."/>
            <person name="McCowan C."/>
            <person name="Murphy C."/>
            <person name="Neiman D."/>
            <person name="Pearson M."/>
            <person name="Priest M."/>
            <person name="Roberts A."/>
            <person name="Saif S."/>
            <person name="Shea T."/>
            <person name="Sisk P."/>
            <person name="Sykes S."/>
            <person name="Wortman J."/>
            <person name="Nusbaum C."/>
            <person name="Birren B."/>
        </authorList>
    </citation>
    <scope>NUCLEOTIDE SEQUENCE [LARGE SCALE GENOMIC DNA]</scope>
    <source>
        <strain evidence="2 3">NIPH 3</strain>
    </source>
</reference>
<proteinExistence type="predicted"/>
<dbReference type="InterPro" id="IPR013321">
    <property type="entry name" value="Arc_rbn_hlx_hlx"/>
</dbReference>
<dbReference type="SUPFAM" id="SSF47598">
    <property type="entry name" value="Ribbon-helix-helix"/>
    <property type="match status" value="1"/>
</dbReference>
<dbReference type="Proteomes" id="UP000013270">
    <property type="component" value="Unassembled WGS sequence"/>
</dbReference>
<dbReference type="PATRIC" id="fig|1217651.3.peg.3038"/>
<dbReference type="InterPro" id="IPR005569">
    <property type="entry name" value="Arc_DNA-bd_dom"/>
</dbReference>
<organism evidence="2 3">
    <name type="scientific">Acinetobacter bereziniae NIPH 3</name>
    <dbReference type="NCBI Taxonomy" id="1217651"/>
    <lineage>
        <taxon>Bacteria</taxon>
        <taxon>Pseudomonadati</taxon>
        <taxon>Pseudomonadota</taxon>
        <taxon>Gammaproteobacteria</taxon>
        <taxon>Moraxellales</taxon>
        <taxon>Moraxellaceae</taxon>
        <taxon>Acinetobacter</taxon>
    </lineage>
</organism>
<comment type="caution">
    <text evidence="2">The sequence shown here is derived from an EMBL/GenBank/DDBJ whole genome shotgun (WGS) entry which is preliminary data.</text>
</comment>
<gene>
    <name evidence="2" type="ORF">F963_03075</name>
</gene>
<dbReference type="AlphaFoldDB" id="N8YI35"/>
<dbReference type="Gene3D" id="1.10.1220.10">
    <property type="entry name" value="Met repressor-like"/>
    <property type="match status" value="1"/>
</dbReference>